<comment type="similarity">
    <text evidence="1">Belongs to the AAA ATPase family.</text>
</comment>
<evidence type="ECO:0000313" key="6">
    <source>
        <dbReference type="EMBL" id="KUM99475.1"/>
    </source>
</evidence>
<dbReference type="InterPro" id="IPR050221">
    <property type="entry name" value="26S_Proteasome_ATPase"/>
</dbReference>
<evidence type="ECO:0000256" key="2">
    <source>
        <dbReference type="ARBA" id="ARBA00022741"/>
    </source>
</evidence>
<dbReference type="Proteomes" id="UP000053127">
    <property type="component" value="Unassembled WGS sequence"/>
</dbReference>
<dbReference type="Pfam" id="PF00004">
    <property type="entry name" value="AAA"/>
    <property type="match status" value="1"/>
</dbReference>
<dbReference type="GO" id="GO:0016887">
    <property type="term" value="F:ATP hydrolysis activity"/>
    <property type="evidence" value="ECO:0007669"/>
    <property type="project" value="InterPro"/>
</dbReference>
<evidence type="ECO:0000256" key="4">
    <source>
        <dbReference type="SAM" id="MobiDB-lite"/>
    </source>
</evidence>
<keyword evidence="2" id="KW-0547">Nucleotide-binding</keyword>
<evidence type="ECO:0000259" key="5">
    <source>
        <dbReference type="SMART" id="SM00382"/>
    </source>
</evidence>
<evidence type="ECO:0000256" key="3">
    <source>
        <dbReference type="ARBA" id="ARBA00022840"/>
    </source>
</evidence>
<sequence>MMLAHPELAAQHGVELPRAVMLFGPPGTGRSTFTHAIANRLGWPFLELFPARPAAEYGLATGLNRRFDEIARLDNVLVCIDEVGEIAGERGGADATAVGVVNELLKAIVRFRSQDGRLLVQRGIHPRRHRPCGAHRLPGPARAHLRHRNPDHPITDDHLNTIRDTTPTVSAAMAQGFSVDGEIRDGGFRSA</sequence>
<dbReference type="STRING" id="67386.AQI95_38805"/>
<gene>
    <name evidence="6" type="ORF">AQI95_38805</name>
</gene>
<dbReference type="Gene3D" id="3.40.50.300">
    <property type="entry name" value="P-loop containing nucleotide triphosphate hydrolases"/>
    <property type="match status" value="1"/>
</dbReference>
<feature type="region of interest" description="Disordered" evidence="4">
    <location>
        <begin position="134"/>
        <end position="156"/>
    </location>
</feature>
<protein>
    <recommendedName>
        <fullName evidence="5">AAA+ ATPase domain-containing protein</fullName>
    </recommendedName>
</protein>
<keyword evidence="7" id="KW-1185">Reference proteome</keyword>
<feature type="domain" description="AAA+ ATPase" evidence="5">
    <location>
        <begin position="16"/>
        <end position="123"/>
    </location>
</feature>
<accession>A0A101NUG0</accession>
<dbReference type="SUPFAM" id="SSF52540">
    <property type="entry name" value="P-loop containing nucleoside triphosphate hydrolases"/>
    <property type="match status" value="1"/>
</dbReference>
<comment type="caution">
    <text evidence="6">The sequence shown here is derived from an EMBL/GenBank/DDBJ whole genome shotgun (WGS) entry which is preliminary data.</text>
</comment>
<dbReference type="GO" id="GO:0005524">
    <property type="term" value="F:ATP binding"/>
    <property type="evidence" value="ECO:0007669"/>
    <property type="project" value="UniProtKB-KW"/>
</dbReference>
<dbReference type="InterPro" id="IPR027417">
    <property type="entry name" value="P-loop_NTPase"/>
</dbReference>
<evidence type="ECO:0000313" key="7">
    <source>
        <dbReference type="Proteomes" id="UP000053127"/>
    </source>
</evidence>
<evidence type="ECO:0000256" key="1">
    <source>
        <dbReference type="ARBA" id="ARBA00006914"/>
    </source>
</evidence>
<name>A0A101NUG0_9ACTN</name>
<dbReference type="EMBL" id="LMWN01000063">
    <property type="protein sequence ID" value="KUM99475.1"/>
    <property type="molecule type" value="Genomic_DNA"/>
</dbReference>
<dbReference type="SMART" id="SM00382">
    <property type="entry name" value="AAA"/>
    <property type="match status" value="1"/>
</dbReference>
<reference evidence="6 7" key="1">
    <citation type="submission" date="2015-10" db="EMBL/GenBank/DDBJ databases">
        <title>Draft genome sequence of Streptomyces yokosukanensis DSM 40224, type strain for the species Streptomyces yokosukanensis.</title>
        <authorList>
            <person name="Ruckert C."/>
            <person name="Winkler A."/>
            <person name="Kalinowski J."/>
            <person name="Kampfer P."/>
            <person name="Glaeser S."/>
        </authorList>
    </citation>
    <scope>NUCLEOTIDE SEQUENCE [LARGE SCALE GENOMIC DNA]</scope>
    <source>
        <strain evidence="6 7">DSM 40224</strain>
    </source>
</reference>
<keyword evidence="3" id="KW-0067">ATP-binding</keyword>
<dbReference type="AlphaFoldDB" id="A0A101NUG0"/>
<dbReference type="InterPro" id="IPR003593">
    <property type="entry name" value="AAA+_ATPase"/>
</dbReference>
<proteinExistence type="inferred from homology"/>
<dbReference type="PANTHER" id="PTHR23073">
    <property type="entry name" value="26S PROTEASOME REGULATORY SUBUNIT"/>
    <property type="match status" value="1"/>
</dbReference>
<dbReference type="InterPro" id="IPR003959">
    <property type="entry name" value="ATPase_AAA_core"/>
</dbReference>
<organism evidence="6 7">
    <name type="scientific">Streptomyces yokosukanensis</name>
    <dbReference type="NCBI Taxonomy" id="67386"/>
    <lineage>
        <taxon>Bacteria</taxon>
        <taxon>Bacillati</taxon>
        <taxon>Actinomycetota</taxon>
        <taxon>Actinomycetes</taxon>
        <taxon>Kitasatosporales</taxon>
        <taxon>Streptomycetaceae</taxon>
        <taxon>Streptomyces</taxon>
    </lineage>
</organism>